<comment type="similarity">
    <text evidence="1 2">Belongs to the OprB family.</text>
</comment>
<dbReference type="GO" id="GO:0008643">
    <property type="term" value="P:carbohydrate transport"/>
    <property type="evidence" value="ECO:0007669"/>
    <property type="project" value="InterPro"/>
</dbReference>
<protein>
    <submittedName>
        <fullName evidence="3">Carbohydrate-selective porin OprB</fullName>
    </submittedName>
</protein>
<evidence type="ECO:0000313" key="4">
    <source>
        <dbReference type="Proteomes" id="UP000009134"/>
    </source>
</evidence>
<proteinExistence type="inferred from homology"/>
<dbReference type="AlphaFoldDB" id="Q2G3U1"/>
<dbReference type="Pfam" id="PF04966">
    <property type="entry name" value="OprB"/>
    <property type="match status" value="1"/>
</dbReference>
<keyword evidence="4" id="KW-1185">Reference proteome</keyword>
<dbReference type="GO" id="GO:0015288">
    <property type="term" value="F:porin activity"/>
    <property type="evidence" value="ECO:0007669"/>
    <property type="project" value="InterPro"/>
</dbReference>
<dbReference type="Proteomes" id="UP000009134">
    <property type="component" value="Chromosome"/>
</dbReference>
<evidence type="ECO:0000256" key="2">
    <source>
        <dbReference type="RuleBase" id="RU363072"/>
    </source>
</evidence>
<accession>Q2G3U1</accession>
<evidence type="ECO:0000256" key="1">
    <source>
        <dbReference type="ARBA" id="ARBA00008769"/>
    </source>
</evidence>
<keyword evidence="2" id="KW-0732">Signal</keyword>
<dbReference type="STRING" id="279238.Saro_3047"/>
<evidence type="ECO:0000313" key="3">
    <source>
        <dbReference type="EMBL" id="ABD27482.1"/>
    </source>
</evidence>
<dbReference type="Gene3D" id="2.40.160.180">
    <property type="entry name" value="Carbohydrate-selective porin OprB"/>
    <property type="match status" value="1"/>
</dbReference>
<dbReference type="GO" id="GO:0016020">
    <property type="term" value="C:membrane"/>
    <property type="evidence" value="ECO:0007669"/>
    <property type="project" value="InterPro"/>
</dbReference>
<reference evidence="4" key="1">
    <citation type="submission" date="2006-01" db="EMBL/GenBank/DDBJ databases">
        <title>Complete sequence of Novosphingobium aromaticivorans DSM 12444.</title>
        <authorList>
            <consortium name="US DOE Joint Genome Institute"/>
            <person name="Copeland A."/>
            <person name="Lucas S."/>
            <person name="Lapidus A."/>
            <person name="Barry K."/>
            <person name="Detter J.C."/>
            <person name="Glavina T."/>
            <person name="Hammon N."/>
            <person name="Israni S."/>
            <person name="Pitluck S."/>
            <person name="Chain P."/>
            <person name="Malfatti S."/>
            <person name="Shin M."/>
            <person name="Vergez L."/>
            <person name="Schmutz J."/>
            <person name="Larimer F."/>
            <person name="Land M."/>
            <person name="Kyrpides N."/>
            <person name="Ivanova N."/>
            <person name="Fredrickson J."/>
            <person name="Balkwill D."/>
            <person name="Romine M.F."/>
            <person name="Richardson P."/>
        </authorList>
    </citation>
    <scope>NUCLEOTIDE SEQUENCE [LARGE SCALE GENOMIC DNA]</scope>
    <source>
        <strain evidence="4">ATCC 700278 / DSM 12444 / CCUG 56034 / CIP 105152 / NBRC 16084 / F199</strain>
    </source>
</reference>
<dbReference type="eggNOG" id="COG3659">
    <property type="taxonomic scope" value="Bacteria"/>
</dbReference>
<dbReference type="HOGENOM" id="CLU_029684_3_1_5"/>
<dbReference type="PANTHER" id="PTHR37944">
    <property type="entry name" value="PORIN B"/>
    <property type="match status" value="1"/>
</dbReference>
<dbReference type="InterPro" id="IPR007049">
    <property type="entry name" value="Carb-sel_porin_OprB"/>
</dbReference>
<dbReference type="InterPro" id="IPR052932">
    <property type="entry name" value="OprB_Porin"/>
</dbReference>
<feature type="signal peptide" evidence="2">
    <location>
        <begin position="1"/>
        <end position="29"/>
    </location>
</feature>
<dbReference type="KEGG" id="nar:Saro_3047"/>
<organism evidence="3 4">
    <name type="scientific">Novosphingobium aromaticivorans (strain ATCC 700278 / DSM 12444 / CCUG 56034 / CIP 105152 / NBRC 16084 / F199)</name>
    <dbReference type="NCBI Taxonomy" id="279238"/>
    <lineage>
        <taxon>Bacteria</taxon>
        <taxon>Pseudomonadati</taxon>
        <taxon>Pseudomonadota</taxon>
        <taxon>Alphaproteobacteria</taxon>
        <taxon>Sphingomonadales</taxon>
        <taxon>Sphingomonadaceae</taxon>
        <taxon>Novosphingobium</taxon>
    </lineage>
</organism>
<feature type="chain" id="PRO_5007232108" evidence="2">
    <location>
        <begin position="30"/>
        <end position="391"/>
    </location>
</feature>
<gene>
    <name evidence="3" type="ordered locus">Saro_3047</name>
</gene>
<sequence>MIGRRTSHIGLAALALALALALPAAPAFAEEEGPITFGAEITVDLAGTVSGASDERPRVLTNVNLVADLDLARLAGWRGATMHVDVLDNRGGRPNDATGTLQGVDNIEVPDAGLRLFEAWVEQDLGRGATMRFGLYDVNSEFYANDGAGLLIAPPFGIGSELAATGPNGPSIFPSSALAMRVHVPLGSVFARFGVVNARASTLGDNGGIDFSFRDGVLLIGEVGRAGGRVRGTLGAWRYSRSPEDLAETGADGAPLHKPAQGAYGVVEVDLLADDARQLSAFLRLGLSDPHTTPYRGGLQAGFLLAPAIAGREDSQVSLGLHHAWTSDHFREAVRAEGGTPANETVVELTYADRVFGPLVLQPDIQWVRHPGGDRARQDAVVAIMRARLSF</sequence>
<dbReference type="InterPro" id="IPR038673">
    <property type="entry name" value="OprB_sf"/>
</dbReference>
<dbReference type="EMBL" id="CP000248">
    <property type="protein sequence ID" value="ABD27482.1"/>
    <property type="molecule type" value="Genomic_DNA"/>
</dbReference>
<dbReference type="RefSeq" id="WP_011446686.1">
    <property type="nucleotide sequence ID" value="NC_007794.1"/>
</dbReference>
<dbReference type="PANTHER" id="PTHR37944:SF1">
    <property type="entry name" value="PORIN B"/>
    <property type="match status" value="1"/>
</dbReference>
<name>Q2G3U1_NOVAD</name>